<dbReference type="EMBL" id="CP010310">
    <property type="protein sequence ID" value="AJC20399.1"/>
    <property type="molecule type" value="Genomic_DNA"/>
</dbReference>
<keyword evidence="2" id="KW-1185">Reference proteome</keyword>
<accession>A0ABM5RY48</accession>
<evidence type="ECO:0000313" key="1">
    <source>
        <dbReference type="EMBL" id="AJC20399.1"/>
    </source>
</evidence>
<dbReference type="RefSeq" id="WP_039406661.1">
    <property type="nucleotide sequence ID" value="NZ_CP010310.2"/>
</dbReference>
<dbReference type="Proteomes" id="UP000035086">
    <property type="component" value="Chromosome"/>
</dbReference>
<sequence length="196" mass="22029">MDNDMTSRDLDSEWSWALIDLTREGFADDLAALLNKHETVPPHVRHMLAGYLMGSVRMPERRGKTNSVLLPRERREVAEVLYALYHATEGVLVHSELLAEERRLEEIDIRRIVEGVRSRGIQAIAARYGVAESTVRQLHKARDVAAWAQVWAGARDLELGGAPVDIAVVTDFTGDQMLAKARQILDDPEAFDPFSE</sequence>
<evidence type="ECO:0000313" key="2">
    <source>
        <dbReference type="Proteomes" id="UP000035086"/>
    </source>
</evidence>
<organism evidence="1 2">
    <name type="scientific">Pandoraea pulmonicola</name>
    <dbReference type="NCBI Taxonomy" id="93221"/>
    <lineage>
        <taxon>Bacteria</taxon>
        <taxon>Pseudomonadati</taxon>
        <taxon>Pseudomonadota</taxon>
        <taxon>Betaproteobacteria</taxon>
        <taxon>Burkholderiales</taxon>
        <taxon>Burkholderiaceae</taxon>
        <taxon>Pandoraea</taxon>
    </lineage>
</organism>
<gene>
    <name evidence="1" type="ORF">RO07_07800</name>
</gene>
<reference evidence="1" key="1">
    <citation type="submission" date="2016-11" db="EMBL/GenBank/DDBJ databases">
        <title>Complete Genome Sequencing of Pandoraea pulmonicola DSM 16583.</title>
        <authorList>
            <person name="Chan K.-G."/>
        </authorList>
    </citation>
    <scope>NUCLEOTIDE SEQUENCE</scope>
    <source>
        <strain evidence="1">DSM 16583</strain>
    </source>
</reference>
<protein>
    <submittedName>
        <fullName evidence="1">Uncharacterized protein</fullName>
    </submittedName>
</protein>
<proteinExistence type="predicted"/>
<name>A0ABM5RY48_PANPU</name>